<dbReference type="PROSITE" id="PS51257">
    <property type="entry name" value="PROKAR_LIPOPROTEIN"/>
    <property type="match status" value="1"/>
</dbReference>
<accession>A0A1G7B2N0</accession>
<feature type="domain" description="Terminase large subunit-like endonuclease" evidence="2">
    <location>
        <begin position="269"/>
        <end position="554"/>
    </location>
</feature>
<dbReference type="PANTHER" id="PTHR41287">
    <property type="match status" value="1"/>
</dbReference>
<protein>
    <submittedName>
        <fullName evidence="3">Phage terminase-like protein, large subunit, contains N-terminal HTH domain</fullName>
    </submittedName>
</protein>
<dbReference type="Pfam" id="PF20441">
    <property type="entry name" value="TerL_nuclease"/>
    <property type="match status" value="1"/>
</dbReference>
<evidence type="ECO:0000313" key="4">
    <source>
        <dbReference type="Proteomes" id="UP000243205"/>
    </source>
</evidence>
<sequence length="566" mass="63155">MAKEKHPHVNKANRHARDVVAGKVPACLYVVQACKRHLDDLKREKTAAFPYRWDAAAAQRVCGFAELMPHVKGKWAGGPITLEPWQCFALCVLFGWLKKGDGKRRFREIYWEIPRKNAKSSLGAVIGNYMFSADGEPGAEVYSGATSLDQAMEVFRPAWLMAKKLPGYRQRFGVELGGTDKNPGNIYSMATGSRFEAVIGKPGDGASVHCGIVDEYHEHQNDHMYDCFATGMGSREQPLLAVITTAGTNTASPCFHRRKQAIKVLSGEVVDDQLFALIYTVDADDDWTDFEVWKKANPNYGVSVFEDYLRRQHQTAIRDARKQNILKCKHLNIWSNAGEAFFNMVEFEKCADSTLDINDFFGEPAYVGLDLAAKKDLAALMILFRKGPDYFLFSRYYLPEEETRGEDKAHYAGWAHDGYIMTTPGNRIDYSHIEDDIKQLARDHDLSGADNGGGEVCNDPWNAQQLVSGLENEGIAVTEISQTVNMLSEPMKELDAIISAGNLHHDGNPVTYWCFANTMARKDKKDNVFPFKEGDENKIDGAVATINAMCRAMVEDGGEISMPMGV</sequence>
<organism evidence="3 4">
    <name type="scientific">Desulfuromonas thiophila</name>
    <dbReference type="NCBI Taxonomy" id="57664"/>
    <lineage>
        <taxon>Bacteria</taxon>
        <taxon>Pseudomonadati</taxon>
        <taxon>Thermodesulfobacteriota</taxon>
        <taxon>Desulfuromonadia</taxon>
        <taxon>Desulfuromonadales</taxon>
        <taxon>Desulfuromonadaceae</taxon>
        <taxon>Desulfuromonas</taxon>
    </lineage>
</organism>
<evidence type="ECO:0000313" key="3">
    <source>
        <dbReference type="EMBL" id="SDE21097.1"/>
    </source>
</evidence>
<dbReference type="Proteomes" id="UP000243205">
    <property type="component" value="Unassembled WGS sequence"/>
</dbReference>
<dbReference type="InterPro" id="IPR005021">
    <property type="entry name" value="Terminase_largesu-like"/>
</dbReference>
<dbReference type="RefSeq" id="WP_092077532.1">
    <property type="nucleotide sequence ID" value="NZ_FNAQ01000005.1"/>
</dbReference>
<gene>
    <name evidence="3" type="ORF">SAMN05661003_10527</name>
</gene>
<proteinExistence type="predicted"/>
<dbReference type="AlphaFoldDB" id="A0A1G7B2N0"/>
<evidence type="ECO:0000259" key="2">
    <source>
        <dbReference type="Pfam" id="PF20441"/>
    </source>
</evidence>
<dbReference type="GO" id="GO:0004519">
    <property type="term" value="F:endonuclease activity"/>
    <property type="evidence" value="ECO:0007669"/>
    <property type="project" value="InterPro"/>
</dbReference>
<dbReference type="STRING" id="57664.SAMN05661003_10527"/>
<dbReference type="OrthoDB" id="9760250at2"/>
<keyword evidence="4" id="KW-1185">Reference proteome</keyword>
<dbReference type="InterPro" id="IPR027417">
    <property type="entry name" value="P-loop_NTPase"/>
</dbReference>
<dbReference type="EMBL" id="FNAQ01000005">
    <property type="protein sequence ID" value="SDE21097.1"/>
    <property type="molecule type" value="Genomic_DNA"/>
</dbReference>
<feature type="domain" description="Terminase large subunit-like ATPase" evidence="1">
    <location>
        <begin position="84"/>
        <end position="259"/>
    </location>
</feature>
<dbReference type="PANTHER" id="PTHR41287:SF1">
    <property type="entry name" value="PROTEIN YMFN"/>
    <property type="match status" value="1"/>
</dbReference>
<dbReference type="InterPro" id="IPR046462">
    <property type="entry name" value="TerL_nuclease"/>
</dbReference>
<dbReference type="Pfam" id="PF03354">
    <property type="entry name" value="TerL_ATPase"/>
    <property type="match status" value="1"/>
</dbReference>
<evidence type="ECO:0000259" key="1">
    <source>
        <dbReference type="Pfam" id="PF03354"/>
    </source>
</evidence>
<name>A0A1G7B2N0_9BACT</name>
<reference evidence="4" key="1">
    <citation type="submission" date="2016-10" db="EMBL/GenBank/DDBJ databases">
        <authorList>
            <person name="Varghese N."/>
            <person name="Submissions S."/>
        </authorList>
    </citation>
    <scope>NUCLEOTIDE SEQUENCE [LARGE SCALE GENOMIC DNA]</scope>
    <source>
        <strain evidence="4">DSM 8987</strain>
    </source>
</reference>
<dbReference type="InterPro" id="IPR046461">
    <property type="entry name" value="TerL_ATPase"/>
</dbReference>
<dbReference type="Gene3D" id="3.40.50.300">
    <property type="entry name" value="P-loop containing nucleotide triphosphate hydrolases"/>
    <property type="match status" value="1"/>
</dbReference>